<feature type="transmembrane region" description="Helical" evidence="10">
    <location>
        <begin position="12"/>
        <end position="32"/>
    </location>
</feature>
<feature type="transmembrane region" description="Helical" evidence="10">
    <location>
        <begin position="128"/>
        <end position="151"/>
    </location>
</feature>
<dbReference type="PRINTS" id="PR00953">
    <property type="entry name" value="TYPE3IMRPROT"/>
</dbReference>
<keyword evidence="7 10" id="KW-0472">Membrane</keyword>
<keyword evidence="11" id="KW-0969">Cilium</keyword>
<sequence length="256" mass="26185">MPVSFDEILSAMTLFAAPFLRLSAMMAVAPVFSAQGFNVRTRALFALTIAALVAPSLPPSPVDSLLSGAGVLMAVREIGVGLILGFVIQLAFGAAVFAGQAISMTMGLGFAMAVDPQNGVQVPVLSQLYIILATLLFLALDGHLLLISAVVESYQLIPIGVSGIPEASLSAVVSLGTIVFAGGILLALPALTALLLINIAFGIVTRTAPQLNIFAVGFPVTILAGLLIMFIVMPGFISALTELMGSSIESGMGALG</sequence>
<dbReference type="Pfam" id="PF01311">
    <property type="entry name" value="Bac_export_1"/>
    <property type="match status" value="1"/>
</dbReference>
<keyword evidence="12" id="KW-1185">Reference proteome</keyword>
<evidence type="ECO:0000256" key="10">
    <source>
        <dbReference type="RuleBase" id="RU362071"/>
    </source>
</evidence>
<evidence type="ECO:0000256" key="9">
    <source>
        <dbReference type="NCBIfam" id="TIGR01400"/>
    </source>
</evidence>
<dbReference type="PANTHER" id="PTHR30065">
    <property type="entry name" value="FLAGELLAR BIOSYNTHETIC PROTEIN FLIR"/>
    <property type="match status" value="1"/>
</dbReference>
<evidence type="ECO:0000256" key="6">
    <source>
        <dbReference type="ARBA" id="ARBA00022989"/>
    </source>
</evidence>
<reference evidence="11 12" key="1">
    <citation type="submission" date="2019-02" db="EMBL/GenBank/DDBJ databases">
        <title>Halieaceae_genomes.</title>
        <authorList>
            <person name="Li S.-H."/>
        </authorList>
    </citation>
    <scope>NUCLEOTIDE SEQUENCE [LARGE SCALE GENOMIC DNA]</scope>
    <source>
        <strain evidence="11 12">JH123</strain>
    </source>
</reference>
<dbReference type="InterPro" id="IPR006303">
    <property type="entry name" value="FliR"/>
</dbReference>
<dbReference type="RefSeq" id="WP_279242610.1">
    <property type="nucleotide sequence ID" value="NZ_CP036501.1"/>
</dbReference>
<name>A0ABY6Q5C9_9GAMM</name>
<evidence type="ECO:0000256" key="7">
    <source>
        <dbReference type="ARBA" id="ARBA00023136"/>
    </source>
</evidence>
<protein>
    <recommendedName>
        <fullName evidence="3 9">Flagellar biosynthetic protein FliR</fullName>
    </recommendedName>
</protein>
<feature type="transmembrane region" description="Helical" evidence="10">
    <location>
        <begin position="171"/>
        <end position="201"/>
    </location>
</feature>
<keyword evidence="11" id="KW-0282">Flagellum</keyword>
<evidence type="ECO:0000256" key="8">
    <source>
        <dbReference type="ARBA" id="ARBA00023143"/>
    </source>
</evidence>
<comment type="subcellular location">
    <subcellularLocation>
        <location evidence="10">Cell membrane</location>
        <topology evidence="10">Multi-pass membrane protein</topology>
    </subcellularLocation>
    <subcellularLocation>
        <location evidence="10">Bacterial flagellum basal body</location>
    </subcellularLocation>
</comment>
<keyword evidence="5 10" id="KW-0812">Transmembrane</keyword>
<keyword evidence="11" id="KW-0966">Cell projection</keyword>
<feature type="transmembrane region" description="Helical" evidence="10">
    <location>
        <begin position="213"/>
        <end position="237"/>
    </location>
</feature>
<keyword evidence="4 10" id="KW-1003">Cell membrane</keyword>
<evidence type="ECO:0000256" key="4">
    <source>
        <dbReference type="ARBA" id="ARBA00022475"/>
    </source>
</evidence>
<accession>A0ABY6Q5C9</accession>
<dbReference type="InterPro" id="IPR002010">
    <property type="entry name" value="T3SS_IM_R"/>
</dbReference>
<proteinExistence type="inferred from homology"/>
<organism evidence="11 12">
    <name type="scientific">Candidatus Paraluminiphilus aquimaris</name>
    <dbReference type="NCBI Taxonomy" id="2518994"/>
    <lineage>
        <taxon>Bacteria</taxon>
        <taxon>Pseudomonadati</taxon>
        <taxon>Pseudomonadota</taxon>
        <taxon>Gammaproteobacteria</taxon>
        <taxon>Cellvibrionales</taxon>
        <taxon>Halieaceae</taxon>
        <taxon>Candidatus Paraluminiphilus</taxon>
    </lineage>
</organism>
<evidence type="ECO:0000313" key="12">
    <source>
        <dbReference type="Proteomes" id="UP001317963"/>
    </source>
</evidence>
<comment type="function">
    <text evidence="1 10">Role in flagellar biosynthesis.</text>
</comment>
<keyword evidence="6 10" id="KW-1133">Transmembrane helix</keyword>
<evidence type="ECO:0000256" key="1">
    <source>
        <dbReference type="ARBA" id="ARBA00002578"/>
    </source>
</evidence>
<dbReference type="Proteomes" id="UP001317963">
    <property type="component" value="Chromosome"/>
</dbReference>
<comment type="similarity">
    <text evidence="2 10">Belongs to the FliR/MopE/SpaR family.</text>
</comment>
<dbReference type="NCBIfam" id="TIGR01400">
    <property type="entry name" value="fliR"/>
    <property type="match status" value="1"/>
</dbReference>
<feature type="transmembrane region" description="Helical" evidence="10">
    <location>
        <begin position="78"/>
        <end position="98"/>
    </location>
</feature>
<evidence type="ECO:0000256" key="2">
    <source>
        <dbReference type="ARBA" id="ARBA00009772"/>
    </source>
</evidence>
<dbReference type="EMBL" id="CP036501">
    <property type="protein sequence ID" value="UZP73814.1"/>
    <property type="molecule type" value="Genomic_DNA"/>
</dbReference>
<keyword evidence="8 10" id="KW-0975">Bacterial flagellum</keyword>
<gene>
    <name evidence="11" type="primary">fliR</name>
    <name evidence="11" type="ORF">E0F26_03225</name>
</gene>
<dbReference type="PANTHER" id="PTHR30065:SF8">
    <property type="entry name" value="FLAGELLAR BIOSYNTHETIC PROTEIN FLIR"/>
    <property type="match status" value="1"/>
</dbReference>
<evidence type="ECO:0000256" key="5">
    <source>
        <dbReference type="ARBA" id="ARBA00022692"/>
    </source>
</evidence>
<evidence type="ECO:0000313" key="11">
    <source>
        <dbReference type="EMBL" id="UZP73814.1"/>
    </source>
</evidence>
<evidence type="ECO:0000256" key="3">
    <source>
        <dbReference type="ARBA" id="ARBA00021717"/>
    </source>
</evidence>